<protein>
    <recommendedName>
        <fullName evidence="1">RNA 3'-terminal phosphate cyclase domain-containing protein</fullName>
    </recommendedName>
</protein>
<dbReference type="InterPro" id="IPR023797">
    <property type="entry name" value="RNA3'_phos_cyclase_dom"/>
</dbReference>
<accession>A0A7S2B189</accession>
<dbReference type="PANTHER" id="PTHR11096:SF1">
    <property type="entry name" value="RNA 3'-TERMINAL PHOSPHATE CYCLASE-LIKE PROTEIN"/>
    <property type="match status" value="1"/>
</dbReference>
<organism evidence="2">
    <name type="scientific">Florenciella parvula</name>
    <dbReference type="NCBI Taxonomy" id="236787"/>
    <lineage>
        <taxon>Eukaryota</taxon>
        <taxon>Sar</taxon>
        <taxon>Stramenopiles</taxon>
        <taxon>Ochrophyta</taxon>
        <taxon>Dictyochophyceae</taxon>
        <taxon>Florenciellales</taxon>
        <taxon>Florenciella</taxon>
    </lineage>
</organism>
<dbReference type="Gene3D" id="3.65.10.20">
    <property type="entry name" value="RNA 3'-terminal phosphate cyclase domain"/>
    <property type="match status" value="1"/>
</dbReference>
<feature type="domain" description="RNA 3'-terminal phosphate cyclase" evidence="1">
    <location>
        <begin position="26"/>
        <end position="83"/>
    </location>
</feature>
<proteinExistence type="predicted"/>
<sequence>MLSTEATAGQAALPEDVGQRGVEALLEEVWDGGCVDSTHQPLALLLMAVGPEDVARIRTGRLTRQAMDYLRLIRDFFGITFKVKADADSKTVTLSCLGYGYRNVSKQVT</sequence>
<dbReference type="GO" id="GO:0000479">
    <property type="term" value="P:endonucleolytic cleavage of tricistronic rRNA transcript (SSU-rRNA, 5.8S rRNA, LSU-rRNA)"/>
    <property type="evidence" value="ECO:0007669"/>
    <property type="project" value="TreeGrafter"/>
</dbReference>
<dbReference type="GO" id="GO:0005730">
    <property type="term" value="C:nucleolus"/>
    <property type="evidence" value="ECO:0007669"/>
    <property type="project" value="TreeGrafter"/>
</dbReference>
<dbReference type="InterPro" id="IPR037136">
    <property type="entry name" value="RNA3'_phos_cyclase_dom_sf"/>
</dbReference>
<dbReference type="AlphaFoldDB" id="A0A7S2B189"/>
<evidence type="ECO:0000259" key="1">
    <source>
        <dbReference type="Pfam" id="PF01137"/>
    </source>
</evidence>
<gene>
    <name evidence="2" type="ORF">FPAR1323_LOCUS1186</name>
</gene>
<name>A0A7S2B189_9STRA</name>
<dbReference type="GO" id="GO:0004521">
    <property type="term" value="F:RNA endonuclease activity"/>
    <property type="evidence" value="ECO:0007669"/>
    <property type="project" value="TreeGrafter"/>
</dbReference>
<reference evidence="2" key="1">
    <citation type="submission" date="2021-01" db="EMBL/GenBank/DDBJ databases">
        <authorList>
            <person name="Corre E."/>
            <person name="Pelletier E."/>
            <person name="Niang G."/>
            <person name="Scheremetjew M."/>
            <person name="Finn R."/>
            <person name="Kale V."/>
            <person name="Holt S."/>
            <person name="Cochrane G."/>
            <person name="Meng A."/>
            <person name="Brown T."/>
            <person name="Cohen L."/>
        </authorList>
    </citation>
    <scope>NUCLEOTIDE SEQUENCE</scope>
    <source>
        <strain evidence="2">RCC1693</strain>
    </source>
</reference>
<evidence type="ECO:0000313" key="2">
    <source>
        <dbReference type="EMBL" id="CAD9383625.1"/>
    </source>
</evidence>
<dbReference type="InterPro" id="IPR000228">
    <property type="entry name" value="RNA3'_term_phos_cyc"/>
</dbReference>
<dbReference type="PANTHER" id="PTHR11096">
    <property type="entry name" value="RNA 3' TERMINAL PHOSPHATE CYCLASE"/>
    <property type="match status" value="1"/>
</dbReference>
<dbReference type="Pfam" id="PF01137">
    <property type="entry name" value="RTC"/>
    <property type="match status" value="1"/>
</dbReference>
<dbReference type="EMBL" id="HBGT01002119">
    <property type="protein sequence ID" value="CAD9383625.1"/>
    <property type="molecule type" value="Transcribed_RNA"/>
</dbReference>